<name>A0A6J7S370_9ZZZZ</name>
<dbReference type="EMBL" id="CAFBPU010000032">
    <property type="protein sequence ID" value="CAB5035754.1"/>
    <property type="molecule type" value="Genomic_DNA"/>
</dbReference>
<evidence type="ECO:0000313" key="2">
    <source>
        <dbReference type="EMBL" id="CAB4953803.1"/>
    </source>
</evidence>
<feature type="region of interest" description="Disordered" evidence="1">
    <location>
        <begin position="124"/>
        <end position="150"/>
    </location>
</feature>
<dbReference type="AlphaFoldDB" id="A0A6J7S370"/>
<accession>A0A6J7S370</accession>
<gene>
    <name evidence="2" type="ORF">UFOPK3752_01833</name>
    <name evidence="3" type="ORF">UFOPK4150_01542</name>
</gene>
<proteinExistence type="predicted"/>
<organism evidence="3">
    <name type="scientific">freshwater metagenome</name>
    <dbReference type="NCBI Taxonomy" id="449393"/>
    <lineage>
        <taxon>unclassified sequences</taxon>
        <taxon>metagenomes</taxon>
        <taxon>ecological metagenomes</taxon>
    </lineage>
</organism>
<dbReference type="EMBL" id="CAFBND010000095">
    <property type="protein sequence ID" value="CAB4953803.1"/>
    <property type="molecule type" value="Genomic_DNA"/>
</dbReference>
<sequence length="178" mass="19274">MVRHSKARHARPRGRGALLASYDLLRAQAADAAAARFADQLDVVRLSVLIATLGGHLEQLVSELAAVRRELDWARTSPARTDRHIDGLLHQVADLRMTVDAQASGLAALTSQLTLSSARALEASPVTRVDDGPRSDPPVAPESPRQPLSIDASGLASDFVSDDEVVMRLRLIRQSFDR</sequence>
<reference evidence="3" key="1">
    <citation type="submission" date="2020-05" db="EMBL/GenBank/DDBJ databases">
        <authorList>
            <person name="Chiriac C."/>
            <person name="Salcher M."/>
            <person name="Ghai R."/>
            <person name="Kavagutti S V."/>
        </authorList>
    </citation>
    <scope>NUCLEOTIDE SEQUENCE</scope>
</reference>
<evidence type="ECO:0000256" key="1">
    <source>
        <dbReference type="SAM" id="MobiDB-lite"/>
    </source>
</evidence>
<protein>
    <submittedName>
        <fullName evidence="3">Unannotated protein</fullName>
    </submittedName>
</protein>
<evidence type="ECO:0000313" key="3">
    <source>
        <dbReference type="EMBL" id="CAB5035754.1"/>
    </source>
</evidence>